<name>A0A0A9A0U9_ARUDO</name>
<sequence length="18" mass="2196">MLCMNHSPILPNYMYPRD</sequence>
<accession>A0A0A9A0U9</accession>
<reference evidence="1" key="1">
    <citation type="submission" date="2014-09" db="EMBL/GenBank/DDBJ databases">
        <authorList>
            <person name="Magalhaes I.L.F."/>
            <person name="Oliveira U."/>
            <person name="Santos F.R."/>
            <person name="Vidigal T.H.D.A."/>
            <person name="Brescovit A.D."/>
            <person name="Santos A.J."/>
        </authorList>
    </citation>
    <scope>NUCLEOTIDE SEQUENCE</scope>
    <source>
        <tissue evidence="1">Shoot tissue taken approximately 20 cm above the soil surface</tissue>
    </source>
</reference>
<dbReference type="EMBL" id="GBRH01255290">
    <property type="protein sequence ID" value="JAD42605.1"/>
    <property type="molecule type" value="Transcribed_RNA"/>
</dbReference>
<proteinExistence type="predicted"/>
<dbReference type="AlphaFoldDB" id="A0A0A9A0U9"/>
<organism evidence="1">
    <name type="scientific">Arundo donax</name>
    <name type="common">Giant reed</name>
    <name type="synonym">Donax arundinaceus</name>
    <dbReference type="NCBI Taxonomy" id="35708"/>
    <lineage>
        <taxon>Eukaryota</taxon>
        <taxon>Viridiplantae</taxon>
        <taxon>Streptophyta</taxon>
        <taxon>Embryophyta</taxon>
        <taxon>Tracheophyta</taxon>
        <taxon>Spermatophyta</taxon>
        <taxon>Magnoliopsida</taxon>
        <taxon>Liliopsida</taxon>
        <taxon>Poales</taxon>
        <taxon>Poaceae</taxon>
        <taxon>PACMAD clade</taxon>
        <taxon>Arundinoideae</taxon>
        <taxon>Arundineae</taxon>
        <taxon>Arundo</taxon>
    </lineage>
</organism>
<reference evidence="1" key="2">
    <citation type="journal article" date="2015" name="Data Brief">
        <title>Shoot transcriptome of the giant reed, Arundo donax.</title>
        <authorList>
            <person name="Barrero R.A."/>
            <person name="Guerrero F.D."/>
            <person name="Moolhuijzen P."/>
            <person name="Goolsby J.A."/>
            <person name="Tidwell J."/>
            <person name="Bellgard S.E."/>
            <person name="Bellgard M.I."/>
        </authorList>
    </citation>
    <scope>NUCLEOTIDE SEQUENCE</scope>
    <source>
        <tissue evidence="1">Shoot tissue taken approximately 20 cm above the soil surface</tissue>
    </source>
</reference>
<evidence type="ECO:0000313" key="1">
    <source>
        <dbReference type="EMBL" id="JAD42605.1"/>
    </source>
</evidence>
<protein>
    <submittedName>
        <fullName evidence="1">RpoB, OrsajCp015</fullName>
    </submittedName>
</protein>